<comment type="caution">
    <text evidence="2">The sequence shown here is derived from an EMBL/GenBank/DDBJ whole genome shotgun (WGS) entry which is preliminary data.</text>
</comment>
<keyword evidence="1" id="KW-0472">Membrane</keyword>
<feature type="transmembrane region" description="Helical" evidence="1">
    <location>
        <begin position="6"/>
        <end position="31"/>
    </location>
</feature>
<reference evidence="2 3" key="1">
    <citation type="submission" date="2016-08" db="EMBL/GenBank/DDBJ databases">
        <title>Analysis of Carbohydrate Active Enzymes in Thermogemmatispora T81 Reveals Carbohydrate Degradation Ability.</title>
        <authorList>
            <person name="Tomazini A."/>
            <person name="Lal S."/>
            <person name="Stott M."/>
            <person name="Henrissat B."/>
            <person name="Polikarpov I."/>
            <person name="Sparling R."/>
            <person name="Levin D.B."/>
        </authorList>
    </citation>
    <scope>NUCLEOTIDE SEQUENCE [LARGE SCALE GENOMIC DNA]</scope>
    <source>
        <strain evidence="2 3">T81</strain>
    </source>
</reference>
<dbReference type="EMBL" id="MCIF01000002">
    <property type="protein sequence ID" value="RAQ95634.1"/>
    <property type="molecule type" value="Genomic_DNA"/>
</dbReference>
<accession>A0A328VKI8</accession>
<evidence type="ECO:0000313" key="2">
    <source>
        <dbReference type="EMBL" id="RAQ95634.1"/>
    </source>
</evidence>
<evidence type="ECO:0000256" key="1">
    <source>
        <dbReference type="SAM" id="Phobius"/>
    </source>
</evidence>
<name>A0A328VKI8_9CHLR</name>
<dbReference type="RefSeq" id="WP_112428524.1">
    <property type="nucleotide sequence ID" value="NZ_MCIF01000002.1"/>
</dbReference>
<evidence type="ECO:0000313" key="3">
    <source>
        <dbReference type="Proteomes" id="UP000248706"/>
    </source>
</evidence>
<dbReference type="AlphaFoldDB" id="A0A328VKI8"/>
<organism evidence="2 3">
    <name type="scientific">Thermogemmatispora tikiterensis</name>
    <dbReference type="NCBI Taxonomy" id="1825093"/>
    <lineage>
        <taxon>Bacteria</taxon>
        <taxon>Bacillati</taxon>
        <taxon>Chloroflexota</taxon>
        <taxon>Ktedonobacteria</taxon>
        <taxon>Thermogemmatisporales</taxon>
        <taxon>Thermogemmatisporaceae</taxon>
        <taxon>Thermogemmatispora</taxon>
    </lineage>
</organism>
<gene>
    <name evidence="2" type="ORF">A4R35_08825</name>
</gene>
<sequence>MDAFFTALNWIGLILSLPGLIAFALGLYAWVRGIAPVLYRLGLGLARRKIALLAKGDNVASGRSLLLDPHLFREENLIIVTSPKDLGRAERADVLLVYWEDWKDNIDDILRLKRDHVALVIYALPQTILPEKLKELDSHRYTIVANFRGRLLNDVIVSLIAISGQAS</sequence>
<keyword evidence="3" id="KW-1185">Reference proteome</keyword>
<keyword evidence="1" id="KW-1133">Transmembrane helix</keyword>
<proteinExistence type="predicted"/>
<dbReference type="Proteomes" id="UP000248706">
    <property type="component" value="Unassembled WGS sequence"/>
</dbReference>
<dbReference type="OrthoDB" id="7065374at2"/>
<keyword evidence="1" id="KW-0812">Transmembrane</keyword>
<protein>
    <submittedName>
        <fullName evidence="2">Uncharacterized protein</fullName>
    </submittedName>
</protein>